<dbReference type="Proteomes" id="UP000187209">
    <property type="component" value="Unassembled WGS sequence"/>
</dbReference>
<comment type="caution">
    <text evidence="3">The sequence shown here is derived from an EMBL/GenBank/DDBJ whole genome shotgun (WGS) entry which is preliminary data.</text>
</comment>
<dbReference type="AlphaFoldDB" id="A0A1R2B741"/>
<keyword evidence="1" id="KW-0175">Coiled coil</keyword>
<keyword evidence="4" id="KW-1185">Reference proteome</keyword>
<name>A0A1R2B741_9CILI</name>
<keyword evidence="2" id="KW-0472">Membrane</keyword>
<protein>
    <submittedName>
        <fullName evidence="3">Uncharacterized protein</fullName>
    </submittedName>
</protein>
<evidence type="ECO:0000256" key="1">
    <source>
        <dbReference type="SAM" id="Coils"/>
    </source>
</evidence>
<feature type="transmembrane region" description="Helical" evidence="2">
    <location>
        <begin position="44"/>
        <end position="62"/>
    </location>
</feature>
<gene>
    <name evidence="3" type="ORF">SteCoe_28939</name>
</gene>
<evidence type="ECO:0000313" key="3">
    <source>
        <dbReference type="EMBL" id="OMJ72582.1"/>
    </source>
</evidence>
<evidence type="ECO:0000313" key="4">
    <source>
        <dbReference type="Proteomes" id="UP000187209"/>
    </source>
</evidence>
<reference evidence="3 4" key="1">
    <citation type="submission" date="2016-11" db="EMBL/GenBank/DDBJ databases">
        <title>The macronuclear genome of Stentor coeruleus: a giant cell with tiny introns.</title>
        <authorList>
            <person name="Slabodnick M."/>
            <person name="Ruby J.G."/>
            <person name="Reiff S.B."/>
            <person name="Swart E.C."/>
            <person name="Gosai S."/>
            <person name="Prabakaran S."/>
            <person name="Witkowska E."/>
            <person name="Larue G.E."/>
            <person name="Fisher S."/>
            <person name="Freeman R.M."/>
            <person name="Gunawardena J."/>
            <person name="Chu W."/>
            <person name="Stover N.A."/>
            <person name="Gregory B.D."/>
            <person name="Nowacki M."/>
            <person name="Derisi J."/>
            <person name="Roy S.W."/>
            <person name="Marshall W.F."/>
            <person name="Sood P."/>
        </authorList>
    </citation>
    <scope>NUCLEOTIDE SEQUENCE [LARGE SCALE GENOMIC DNA]</scope>
    <source>
        <strain evidence="3">WM001</strain>
    </source>
</reference>
<keyword evidence="2" id="KW-0812">Transmembrane</keyword>
<feature type="coiled-coil region" evidence="1">
    <location>
        <begin position="158"/>
        <end position="214"/>
    </location>
</feature>
<dbReference type="EMBL" id="MPUH01000889">
    <property type="protein sequence ID" value="OMJ72582.1"/>
    <property type="molecule type" value="Genomic_DNA"/>
</dbReference>
<proteinExistence type="predicted"/>
<accession>A0A1R2B741</accession>
<organism evidence="3 4">
    <name type="scientific">Stentor coeruleus</name>
    <dbReference type="NCBI Taxonomy" id="5963"/>
    <lineage>
        <taxon>Eukaryota</taxon>
        <taxon>Sar</taxon>
        <taxon>Alveolata</taxon>
        <taxon>Ciliophora</taxon>
        <taxon>Postciliodesmatophora</taxon>
        <taxon>Heterotrichea</taxon>
        <taxon>Heterotrichida</taxon>
        <taxon>Stentoridae</taxon>
        <taxon>Stentor</taxon>
    </lineage>
</organism>
<sequence>MFRISRHFSYVRLSKHIMMKRQTYYEAIAQSYVPPTFKGKFKSARRNLFAYCVSVAALYFFLKTKISKYMFFKADLMIFELKYWLNPEMYSETTALATNTPKFSCEADLITKLSEIFNALDRQQVISEISNLWTKSGKIFKFPQEMTHAQFLQLCCMYEITEKDVEDFENTCAEYIEKDKKIIMKIKEENHKYVKDEEEKRDKSERLNRENDRKHSLYILENEKKILEAKLKENNSLRYQMIIKNLNEDIRLLKKRV</sequence>
<evidence type="ECO:0000256" key="2">
    <source>
        <dbReference type="SAM" id="Phobius"/>
    </source>
</evidence>
<keyword evidence="2" id="KW-1133">Transmembrane helix</keyword>